<dbReference type="Proteomes" id="UP000814033">
    <property type="component" value="Unassembled WGS sequence"/>
</dbReference>
<evidence type="ECO:0000313" key="1">
    <source>
        <dbReference type="EMBL" id="KAI0037555.1"/>
    </source>
</evidence>
<gene>
    <name evidence="1" type="ORF">FA95DRAFT_1614092</name>
</gene>
<reference evidence="1" key="1">
    <citation type="submission" date="2021-02" db="EMBL/GenBank/DDBJ databases">
        <authorList>
            <consortium name="DOE Joint Genome Institute"/>
            <person name="Ahrendt S."/>
            <person name="Looney B.P."/>
            <person name="Miyauchi S."/>
            <person name="Morin E."/>
            <person name="Drula E."/>
            <person name="Courty P.E."/>
            <person name="Chicoki N."/>
            <person name="Fauchery L."/>
            <person name="Kohler A."/>
            <person name="Kuo A."/>
            <person name="Labutti K."/>
            <person name="Pangilinan J."/>
            <person name="Lipzen A."/>
            <person name="Riley R."/>
            <person name="Andreopoulos W."/>
            <person name="He G."/>
            <person name="Johnson J."/>
            <person name="Barry K.W."/>
            <person name="Grigoriev I.V."/>
            <person name="Nagy L."/>
            <person name="Hibbett D."/>
            <person name="Henrissat B."/>
            <person name="Matheny P.B."/>
            <person name="Labbe J."/>
            <person name="Martin F."/>
        </authorList>
    </citation>
    <scope>NUCLEOTIDE SEQUENCE</scope>
    <source>
        <strain evidence="1">FP105234-sp</strain>
    </source>
</reference>
<organism evidence="1 2">
    <name type="scientific">Auriscalpium vulgare</name>
    <dbReference type="NCBI Taxonomy" id="40419"/>
    <lineage>
        <taxon>Eukaryota</taxon>
        <taxon>Fungi</taxon>
        <taxon>Dikarya</taxon>
        <taxon>Basidiomycota</taxon>
        <taxon>Agaricomycotina</taxon>
        <taxon>Agaricomycetes</taxon>
        <taxon>Russulales</taxon>
        <taxon>Auriscalpiaceae</taxon>
        <taxon>Auriscalpium</taxon>
    </lineage>
</organism>
<protein>
    <submittedName>
        <fullName evidence="1">Uncharacterized protein</fullName>
    </submittedName>
</protein>
<name>A0ACB8R0H8_9AGAM</name>
<proteinExistence type="predicted"/>
<reference evidence="1" key="2">
    <citation type="journal article" date="2022" name="New Phytol.">
        <title>Evolutionary transition to the ectomycorrhizal habit in the genomes of a hyperdiverse lineage of mushroom-forming fungi.</title>
        <authorList>
            <person name="Looney B."/>
            <person name="Miyauchi S."/>
            <person name="Morin E."/>
            <person name="Drula E."/>
            <person name="Courty P.E."/>
            <person name="Kohler A."/>
            <person name="Kuo A."/>
            <person name="LaButti K."/>
            <person name="Pangilinan J."/>
            <person name="Lipzen A."/>
            <person name="Riley R."/>
            <person name="Andreopoulos W."/>
            <person name="He G."/>
            <person name="Johnson J."/>
            <person name="Nolan M."/>
            <person name="Tritt A."/>
            <person name="Barry K.W."/>
            <person name="Grigoriev I.V."/>
            <person name="Nagy L.G."/>
            <person name="Hibbett D."/>
            <person name="Henrissat B."/>
            <person name="Matheny P.B."/>
            <person name="Labbe J."/>
            <person name="Martin F.M."/>
        </authorList>
    </citation>
    <scope>NUCLEOTIDE SEQUENCE</scope>
    <source>
        <strain evidence="1">FP105234-sp</strain>
    </source>
</reference>
<evidence type="ECO:0000313" key="2">
    <source>
        <dbReference type="Proteomes" id="UP000814033"/>
    </source>
</evidence>
<keyword evidence="2" id="KW-1185">Reference proteome</keyword>
<sequence length="283" mass="31110">MKRTLLVRVIIIYPGSKLNRPLAADDRRGPKEPIGHHVIRYLKTITAPATAIYSLARASGLTQPLTAHLVTLPQPVPSATAFESKRAAFIESVHALVEGTKEQKNDARGFLEKNVNIGRYQPTVHAEAGMMALACAFCSPDAAARTRSQVVVKDKDNVLTSIFKSHEAPVGVGKKCCYCCWALYTWLQKRKGFADVEPKMPVPDILLLGSHATIFPWYPPQFGIPIEFLRQLLKTLKDILAEAAEKKVGVGSSDELEFSEESRDDSDRDEDTSGIVASLIPSQ</sequence>
<accession>A0ACB8R0H8</accession>
<comment type="caution">
    <text evidence="1">The sequence shown here is derived from an EMBL/GenBank/DDBJ whole genome shotgun (WGS) entry which is preliminary data.</text>
</comment>
<dbReference type="EMBL" id="MU276861">
    <property type="protein sequence ID" value="KAI0037555.1"/>
    <property type="molecule type" value="Genomic_DNA"/>
</dbReference>